<dbReference type="AlphaFoldDB" id="A0A2P4PMB8"/>
<reference evidence="2 3" key="1">
    <citation type="journal article" date="2013" name="Proc. Natl. Acad. Sci. U.S.A.">
        <title>Genome of an arbuscular mycorrhizal fungus provides insight into the oldest plant symbiosis.</title>
        <authorList>
            <person name="Tisserant E."/>
            <person name="Malbreil M."/>
            <person name="Kuo A."/>
            <person name="Kohler A."/>
            <person name="Symeonidi A."/>
            <person name="Balestrini R."/>
            <person name="Charron P."/>
            <person name="Duensing N."/>
            <person name="Frei Dit Frey N."/>
            <person name="Gianinazzi-Pearson V."/>
            <person name="Gilbert L.B."/>
            <person name="Handa Y."/>
            <person name="Herr J.R."/>
            <person name="Hijri M."/>
            <person name="Koul R."/>
            <person name="Kawaguchi M."/>
            <person name="Krajinski F."/>
            <person name="Lammers P.J."/>
            <person name="Masclaux F.G."/>
            <person name="Murat C."/>
            <person name="Morin E."/>
            <person name="Ndikumana S."/>
            <person name="Pagni M."/>
            <person name="Petitpierre D."/>
            <person name="Requena N."/>
            <person name="Rosikiewicz P."/>
            <person name="Riley R."/>
            <person name="Saito K."/>
            <person name="San Clemente H."/>
            <person name="Shapiro H."/>
            <person name="van Tuinen D."/>
            <person name="Becard G."/>
            <person name="Bonfante P."/>
            <person name="Paszkowski U."/>
            <person name="Shachar-Hill Y.Y."/>
            <person name="Tuskan G.A."/>
            <person name="Young P.W."/>
            <person name="Sanders I.R."/>
            <person name="Henrissat B."/>
            <person name="Rensing S.A."/>
            <person name="Grigoriev I.V."/>
            <person name="Corradi N."/>
            <person name="Roux C."/>
            <person name="Martin F."/>
        </authorList>
    </citation>
    <scope>NUCLEOTIDE SEQUENCE [LARGE SCALE GENOMIC DNA]</scope>
    <source>
        <strain evidence="2 3">DAOM 197198</strain>
    </source>
</reference>
<feature type="transmembrane region" description="Helical" evidence="1">
    <location>
        <begin position="59"/>
        <end position="79"/>
    </location>
</feature>
<dbReference type="Proteomes" id="UP000018888">
    <property type="component" value="Unassembled WGS sequence"/>
</dbReference>
<protein>
    <submittedName>
        <fullName evidence="2">Uncharacterized protein</fullName>
    </submittedName>
</protein>
<reference evidence="2 3" key="2">
    <citation type="journal article" date="2018" name="New Phytol.">
        <title>High intraspecific genome diversity in the model arbuscular mycorrhizal symbiont Rhizophagus irregularis.</title>
        <authorList>
            <person name="Chen E.C.H."/>
            <person name="Morin E."/>
            <person name="Beaudet D."/>
            <person name="Noel J."/>
            <person name="Yildirir G."/>
            <person name="Ndikumana S."/>
            <person name="Charron P."/>
            <person name="St-Onge C."/>
            <person name="Giorgi J."/>
            <person name="Kruger M."/>
            <person name="Marton T."/>
            <person name="Ropars J."/>
            <person name="Grigoriev I.V."/>
            <person name="Hainaut M."/>
            <person name="Henrissat B."/>
            <person name="Roux C."/>
            <person name="Martin F."/>
            <person name="Corradi N."/>
        </authorList>
    </citation>
    <scope>NUCLEOTIDE SEQUENCE [LARGE SCALE GENOMIC DNA]</scope>
    <source>
        <strain evidence="2 3">DAOM 197198</strain>
    </source>
</reference>
<organism evidence="2 3">
    <name type="scientific">Rhizophagus irregularis (strain DAOM 181602 / DAOM 197198 / MUCL 43194)</name>
    <name type="common">Arbuscular mycorrhizal fungus</name>
    <name type="synonym">Glomus intraradices</name>
    <dbReference type="NCBI Taxonomy" id="747089"/>
    <lineage>
        <taxon>Eukaryota</taxon>
        <taxon>Fungi</taxon>
        <taxon>Fungi incertae sedis</taxon>
        <taxon>Mucoromycota</taxon>
        <taxon>Glomeromycotina</taxon>
        <taxon>Glomeromycetes</taxon>
        <taxon>Glomerales</taxon>
        <taxon>Glomeraceae</taxon>
        <taxon>Rhizophagus</taxon>
    </lineage>
</organism>
<evidence type="ECO:0000313" key="3">
    <source>
        <dbReference type="Proteomes" id="UP000018888"/>
    </source>
</evidence>
<proteinExistence type="predicted"/>
<dbReference type="EMBL" id="AUPC02000189">
    <property type="protein sequence ID" value="POG66536.1"/>
    <property type="molecule type" value="Genomic_DNA"/>
</dbReference>
<sequence length="82" mass="9681">MILWGFTINHKSTIHNMQAALFTIKFMKKSATKNLCVVLHRITPIFTAYSILSNVTWCTIMFTIIFIFHEILMLFVLFVRIR</sequence>
<keyword evidence="1" id="KW-0472">Membrane</keyword>
<evidence type="ECO:0000256" key="1">
    <source>
        <dbReference type="SAM" id="Phobius"/>
    </source>
</evidence>
<evidence type="ECO:0000313" key="2">
    <source>
        <dbReference type="EMBL" id="POG66536.1"/>
    </source>
</evidence>
<comment type="caution">
    <text evidence="2">The sequence shown here is derived from an EMBL/GenBank/DDBJ whole genome shotgun (WGS) entry which is preliminary data.</text>
</comment>
<feature type="transmembrane region" description="Helical" evidence="1">
    <location>
        <begin position="35"/>
        <end position="53"/>
    </location>
</feature>
<name>A0A2P4PMB8_RHIID</name>
<keyword evidence="3" id="KW-1185">Reference proteome</keyword>
<keyword evidence="1" id="KW-0812">Transmembrane</keyword>
<keyword evidence="1" id="KW-1133">Transmembrane helix</keyword>
<gene>
    <name evidence="2" type="ORF">GLOIN_2v347829</name>
</gene>
<accession>A0A2P4PMB8</accession>